<reference evidence="2" key="1">
    <citation type="submission" date="2016-04" db="EMBL/GenBank/DDBJ databases">
        <authorList>
            <person name="Nguyen H.D."/>
            <person name="Samba Siva P."/>
            <person name="Cullis J."/>
            <person name="Levesque C.A."/>
            <person name="Hambleton S."/>
        </authorList>
    </citation>
    <scope>NUCLEOTIDE SEQUENCE</scope>
    <source>
        <strain evidence="2">DAOMC 236416</strain>
    </source>
</reference>
<protein>
    <submittedName>
        <fullName evidence="2">Uncharacterized protein</fullName>
    </submittedName>
</protein>
<proteinExistence type="predicted"/>
<dbReference type="AlphaFoldDB" id="A0A8T8SRX2"/>
<feature type="non-terminal residue" evidence="2">
    <location>
        <position position="238"/>
    </location>
</feature>
<evidence type="ECO:0000313" key="3">
    <source>
        <dbReference type="Proteomes" id="UP000077521"/>
    </source>
</evidence>
<name>A0A8T8SRX2_9BASI</name>
<evidence type="ECO:0000256" key="1">
    <source>
        <dbReference type="SAM" id="MobiDB-lite"/>
    </source>
</evidence>
<feature type="compositionally biased region" description="Gly residues" evidence="1">
    <location>
        <begin position="211"/>
        <end position="224"/>
    </location>
</feature>
<evidence type="ECO:0000313" key="2">
    <source>
        <dbReference type="EMBL" id="KAE8244906.1"/>
    </source>
</evidence>
<organism evidence="2 3">
    <name type="scientific">Tilletia indica</name>
    <dbReference type="NCBI Taxonomy" id="43049"/>
    <lineage>
        <taxon>Eukaryota</taxon>
        <taxon>Fungi</taxon>
        <taxon>Dikarya</taxon>
        <taxon>Basidiomycota</taxon>
        <taxon>Ustilaginomycotina</taxon>
        <taxon>Exobasidiomycetes</taxon>
        <taxon>Tilletiales</taxon>
        <taxon>Tilletiaceae</taxon>
        <taxon>Tilletia</taxon>
    </lineage>
</organism>
<accession>A0A8T8SRX2</accession>
<keyword evidence="3" id="KW-1185">Reference proteome</keyword>
<comment type="caution">
    <text evidence="2">The sequence shown here is derived from an EMBL/GenBank/DDBJ whole genome shotgun (WGS) entry which is preliminary data.</text>
</comment>
<sequence length="238" mass="26228">MFCTEARPIPTIPNAVAHLNGDEHPAGFKRNGQTFPSTAPTAGYDPEIDLALGTMLTNTAGMSLNNVIMRLARKHGNLITHLHEALKEHVARSDTATQLRLEDELAVIKQGSESIQKLGDRLLGMFERCENAGMELSERQQVARLLKSVNERYAARRSTILESLDRHEPITFNTALEKFKREEQLFSDQTKSDVTATARMVRDDTHQQGNGNSGAGGADGGGGRRAGRGPQCYECKKW</sequence>
<dbReference type="Proteomes" id="UP000077521">
    <property type="component" value="Unassembled WGS sequence"/>
</dbReference>
<gene>
    <name evidence="2" type="ORF">A4X13_0g6183</name>
</gene>
<feature type="region of interest" description="Disordered" evidence="1">
    <location>
        <begin position="202"/>
        <end position="238"/>
    </location>
</feature>
<reference evidence="2" key="2">
    <citation type="journal article" date="2019" name="IMA Fungus">
        <title>Genome sequencing and comparison of five Tilletia species to identify candidate genes for the detection of regulated species infecting wheat.</title>
        <authorList>
            <person name="Nguyen H.D.T."/>
            <person name="Sultana T."/>
            <person name="Kesanakurti P."/>
            <person name="Hambleton S."/>
        </authorList>
    </citation>
    <scope>NUCLEOTIDE SEQUENCE</scope>
    <source>
        <strain evidence="2">DAOMC 236416</strain>
    </source>
</reference>
<dbReference type="EMBL" id="LWDF02000557">
    <property type="protein sequence ID" value="KAE8244906.1"/>
    <property type="molecule type" value="Genomic_DNA"/>
</dbReference>